<dbReference type="InterPro" id="IPR046904">
    <property type="entry name" value="ABC-3C_MC2"/>
</dbReference>
<sequence length="122" mass="13389">MALPIIDRPASLDEITAIDLVATYMQFFGYGDRNIHGDNEFALAEYDARRARVEAGLKRLVRSGYALSNKQATSFTAAESATDQQTLLDGSFADEYRTAVKTLVEQQLIGVLVQRTTQGAAQ</sequence>
<dbReference type="Proteomes" id="UP000595053">
    <property type="component" value="Chromosome"/>
</dbReference>
<name>A0A7M1QVY0_9ACTO</name>
<proteinExistence type="predicted"/>
<reference evidence="1 2" key="1">
    <citation type="submission" date="2020-10" db="EMBL/GenBank/DDBJ databases">
        <title>Trueperella pecoris sp. nov. isolated from bovine and porcine specimens.</title>
        <authorList>
            <person name="Schoenecker L."/>
            <person name="Schnydrig P."/>
            <person name="Brodard I."/>
            <person name="Thomann A."/>
            <person name="Hemphill A."/>
            <person name="Rodriguez-Campos S."/>
            <person name="Perreten V."/>
            <person name="Jores J."/>
            <person name="Kittl S."/>
        </authorList>
    </citation>
    <scope>NUCLEOTIDE SEQUENCE [LARGE SCALE GENOMIC DNA]</scope>
    <source>
        <strain evidence="1 2">15A0121</strain>
    </source>
</reference>
<accession>A0A7M1QVY0</accession>
<dbReference type="RefSeq" id="WP_197551405.1">
    <property type="nucleotide sequence ID" value="NZ_CP063213.1"/>
</dbReference>
<keyword evidence="2" id="KW-1185">Reference proteome</keyword>
<protein>
    <submittedName>
        <fullName evidence="1">Uncharacterized protein</fullName>
    </submittedName>
</protein>
<dbReference type="EMBL" id="CP063213">
    <property type="protein sequence ID" value="QOR45981.1"/>
    <property type="molecule type" value="Genomic_DNA"/>
</dbReference>
<evidence type="ECO:0000313" key="2">
    <source>
        <dbReference type="Proteomes" id="UP000595053"/>
    </source>
</evidence>
<evidence type="ECO:0000313" key="1">
    <source>
        <dbReference type="EMBL" id="QOR45981.1"/>
    </source>
</evidence>
<gene>
    <name evidence="1" type="ORF">INS88_01775</name>
</gene>
<dbReference type="AlphaFoldDB" id="A0A7M1QVY0"/>
<organism evidence="1 2">
    <name type="scientific">Trueperella pecoris</name>
    <dbReference type="NCBI Taxonomy" id="2733571"/>
    <lineage>
        <taxon>Bacteria</taxon>
        <taxon>Bacillati</taxon>
        <taxon>Actinomycetota</taxon>
        <taxon>Actinomycetes</taxon>
        <taxon>Actinomycetales</taxon>
        <taxon>Actinomycetaceae</taxon>
        <taxon>Trueperella</taxon>
    </lineage>
</organism>
<dbReference type="Pfam" id="PF20288">
    <property type="entry name" value="MC2"/>
    <property type="match status" value="1"/>
</dbReference>